<evidence type="ECO:0000256" key="1">
    <source>
        <dbReference type="SAM" id="Coils"/>
    </source>
</evidence>
<keyword evidence="3" id="KW-0804">Transcription</keyword>
<sequence>MAVDLSNLQIDLSGLDIDVGAQPQGGLLERGGNALRSGARNILESGATTAEQTGMPGFAGALRSIQPSVPEGYQSPGARFVNEGRPGFEWDSFVEAVVEQFPQLGLSLGTRAAGAAVGSVAGPAGAAAGAFLGPALTQAYQQVGPVALERARNNGREQPNREDWLGAIATAGASGILESIGVRGVANRGAGVLRRGGDEFLTETGQGLVQQTGETALTDRGLQIDLGSAVGEGLIGGGAGVTTAAAMRPFERTPRPAGSDIRSDDSTDAELAQRIAEQTGPNGEAMDLMLRGRGDQTGGVNSAIQNVRSDLITEGRQARTALLSLARLNGDTDAISTVERFARKALNRNDTNVTQADIERLESAFGDTEEGQRLISIARQRARLNEFLQPNATYGPLTKITRNFDPFEKNASGVQRTVGVITGAIPGLVANRAAGALERLTGTYSPVERFVRQNSDRDAPSYTGESALDRVDAIKQSKQRSDTSNEIWEALAAEKRAQGEDVTGEQLRQQVLMREADNRLKRSEETAANLAMGGDNRAARAARNAAAGESLAASQARRQTAEAAQTARNAIAAESLAAAQARRQAAETAARTAREREISTTQQLALKTKLAELTNEIAAGRLEITQASARVADALAQNKLAQSNIRGRILEIAEQLAQRRLSKSQADAAMRQAVEEEAKTRKEEAKRTKSEAEAASKEASAETSLNGRQDSSVSPEQRSILDEAIQNELAFINGDNSAFTETKDYGQFYPVLKKAKGMAARIAIQQLRNDLARKGQNATQINTLIEPLESMDDGAVLRAERERILKKLAEDLEFLELDRTPEGDKALRIASVLRDAGSNKVAEGYVRSDEKKDDPEVDNLRKELSALSKALSKLTASPGTQQPIVVNVNIPGVGPVAAAQAYVNSGGTVVPTKSKDDAAVDPVEAGKEITSPLSAPVPPTETPPKKPGGKAKKNSAYDEAVKKHSKPKAAGDKKSRAKGITSKLAKEEVQLARAKELAPRYPEVAADIDRLSASENPTDKVKALILESGTDHHTFLSLSYAYANRYLGADGDTLRQAQAAPIVLEAILDLKRQGIAFSKTVELKSRGRSVKTAPEYGADGKKVEGSEKVLSDIQVSFNDKSPFYQTLEIAKSHNKISKLPAASVPPEPLSEANDYKTKVSPGIDGFSRKQRAEAKPLIDFLNKLRSQGTGINTGLFNTIVDNLGETNNLSIEDALNPRNDSGKREDKSGMRAFALLKSQIPNLQNGVLFQEWHADKRGRVYPRNGSATTQGGDFMKAMTRAPEAVTLKSQEAIDLLWQSWGNIVAEDNKDSINGRINAYVEAVPALLKLAESPFPKDGKYAPEIENLFQEGPLQTVAVALDTKDMVDFVKARHKGGDIKKLLRDPEVVNDLMANWKTSAVPQTDGNNNSFQLQGAFLGDETVLQATSMMPREGDDPDPRNRRVADIYLEPAVKAVEEELSDSLIKATESDAGRAWLRGVIKNSVSTYVYDSSLGGASQSVFKKLVKGYDDWVNPKYLTNAREDVKKTSDGLEFTFDGRPFRVRKDDGEFVLEATVKKGKRKGEWYSVGSFDSEKLAVDYPVIRGLSNKLTSATRDRVESMYPGLRKSMNFFRKVAQWGRESGNKPISFKTPDGVELAYQSDESPSFKAMEFKSIGKDGKEYTKLLPVASFIKESGRGLSANFTHAYDAYVLREAAKRSGVRYYNAIHDSHGFAADEAPKGNAAVLEVMAEIASLPNPFEQLVKDNNIPIITPEQYVKASPSSPIVGAMREDDYNALLGAMANEPGWFPEDMKTLQRKVIVIPNKKIVKIDPKQILTAVS</sequence>
<evidence type="ECO:0000256" key="2">
    <source>
        <dbReference type="SAM" id="MobiDB-lite"/>
    </source>
</evidence>
<name>A0A6J5NLE6_9CAUD</name>
<proteinExistence type="predicted"/>
<feature type="region of interest" description="Disordered" evidence="2">
    <location>
        <begin position="663"/>
        <end position="717"/>
    </location>
</feature>
<dbReference type="InterPro" id="IPR043502">
    <property type="entry name" value="DNA/RNA_pol_sf"/>
</dbReference>
<dbReference type="Gene3D" id="1.10.150.20">
    <property type="entry name" value="5' to 3' exonuclease, C-terminal subdomain"/>
    <property type="match status" value="1"/>
</dbReference>
<dbReference type="SUPFAM" id="SSF56672">
    <property type="entry name" value="DNA/RNA polymerases"/>
    <property type="match status" value="1"/>
</dbReference>
<evidence type="ECO:0000313" key="3">
    <source>
        <dbReference type="EMBL" id="CAB4160670.1"/>
    </source>
</evidence>
<feature type="region of interest" description="Disordered" evidence="2">
    <location>
        <begin position="927"/>
        <end position="979"/>
    </location>
</feature>
<dbReference type="EMBL" id="LR796716">
    <property type="protein sequence ID" value="CAB4160670.1"/>
    <property type="molecule type" value="Genomic_DNA"/>
</dbReference>
<keyword evidence="1" id="KW-0175">Coiled coil</keyword>
<feature type="compositionally biased region" description="Pro residues" evidence="2">
    <location>
        <begin position="935"/>
        <end position="946"/>
    </location>
</feature>
<dbReference type="GO" id="GO:0000428">
    <property type="term" value="C:DNA-directed RNA polymerase complex"/>
    <property type="evidence" value="ECO:0007669"/>
    <property type="project" value="UniProtKB-KW"/>
</dbReference>
<reference evidence="3" key="1">
    <citation type="submission" date="2020-04" db="EMBL/GenBank/DDBJ databases">
        <authorList>
            <person name="Chiriac C."/>
            <person name="Salcher M."/>
            <person name="Ghai R."/>
            <person name="Kavagutti S V."/>
        </authorList>
    </citation>
    <scope>NUCLEOTIDE SEQUENCE</scope>
</reference>
<keyword evidence="3" id="KW-0240">DNA-directed RNA polymerase</keyword>
<feature type="compositionally biased region" description="Basic and acidic residues" evidence="2">
    <location>
        <begin position="673"/>
        <end position="700"/>
    </location>
</feature>
<protein>
    <submittedName>
        <fullName evidence="3">DNA-directed RNA polymerase, phage-type</fullName>
    </submittedName>
</protein>
<feature type="coiled-coil region" evidence="1">
    <location>
        <begin position="576"/>
        <end position="630"/>
    </location>
</feature>
<accession>A0A6J5NLE6</accession>
<organism evidence="3">
    <name type="scientific">uncultured Caudovirales phage</name>
    <dbReference type="NCBI Taxonomy" id="2100421"/>
    <lineage>
        <taxon>Viruses</taxon>
        <taxon>Duplodnaviria</taxon>
        <taxon>Heunggongvirae</taxon>
        <taxon>Uroviricota</taxon>
        <taxon>Caudoviricetes</taxon>
        <taxon>Peduoviridae</taxon>
        <taxon>Maltschvirus</taxon>
        <taxon>Maltschvirus maltsch</taxon>
    </lineage>
</organism>
<feature type="compositionally biased region" description="Polar residues" evidence="2">
    <location>
        <begin position="705"/>
        <end position="717"/>
    </location>
</feature>
<gene>
    <name evidence="3" type="ORF">UFOVP730_5</name>
</gene>